<protein>
    <submittedName>
        <fullName evidence="3">Uncharacterized protein</fullName>
    </submittedName>
</protein>
<dbReference type="OrthoDB" id="7575805at2"/>
<name>A0A0F5FVZ3_9HYPH</name>
<dbReference type="Proteomes" id="UP000033632">
    <property type="component" value="Unassembled WGS sequence"/>
</dbReference>
<dbReference type="AlphaFoldDB" id="A0A0F5FVZ3"/>
<evidence type="ECO:0000313" key="4">
    <source>
        <dbReference type="Proteomes" id="UP000033632"/>
    </source>
</evidence>
<feature type="region of interest" description="Disordered" evidence="1">
    <location>
        <begin position="92"/>
        <end position="111"/>
    </location>
</feature>
<organism evidence="3 4">
    <name type="scientific">Devosia geojensis</name>
    <dbReference type="NCBI Taxonomy" id="443610"/>
    <lineage>
        <taxon>Bacteria</taxon>
        <taxon>Pseudomonadati</taxon>
        <taxon>Pseudomonadota</taxon>
        <taxon>Alphaproteobacteria</taxon>
        <taxon>Hyphomicrobiales</taxon>
        <taxon>Devosiaceae</taxon>
        <taxon>Devosia</taxon>
    </lineage>
</organism>
<proteinExistence type="predicted"/>
<keyword evidence="4" id="KW-1185">Reference proteome</keyword>
<evidence type="ECO:0000313" key="3">
    <source>
        <dbReference type="EMBL" id="KKB12735.1"/>
    </source>
</evidence>
<dbReference type="RefSeq" id="WP_046107641.1">
    <property type="nucleotide sequence ID" value="NZ_JZEX01000059.1"/>
</dbReference>
<reference evidence="3 4" key="1">
    <citation type="submission" date="2015-03" db="EMBL/GenBank/DDBJ databases">
        <authorList>
            <person name="Hassan Y.I."/>
            <person name="Lepp D."/>
            <person name="Li X.-Z."/>
            <person name="Zhou T."/>
        </authorList>
    </citation>
    <scope>NUCLEOTIDE SEQUENCE [LARGE SCALE GENOMIC DNA]</scope>
    <source>
        <strain evidence="3 4">BD-c194</strain>
    </source>
</reference>
<keyword evidence="2" id="KW-0812">Transmembrane</keyword>
<evidence type="ECO:0000256" key="1">
    <source>
        <dbReference type="SAM" id="MobiDB-lite"/>
    </source>
</evidence>
<dbReference type="PATRIC" id="fig|443610.3.peg.3706"/>
<evidence type="ECO:0000256" key="2">
    <source>
        <dbReference type="SAM" id="Phobius"/>
    </source>
</evidence>
<keyword evidence="2" id="KW-1133">Transmembrane helix</keyword>
<sequence>MQQDLAAVSWTWIVIAGTVVLGLVLAYAMYRSSKATRRQQAESEAGARRLYKTEGGEQRRHVMTTPVGIALGLVILVALAAIIFTFWEGGPAEVEPAPTSTDTPAVESPGG</sequence>
<dbReference type="EMBL" id="JZEX01000059">
    <property type="protein sequence ID" value="KKB12735.1"/>
    <property type="molecule type" value="Genomic_DNA"/>
</dbReference>
<dbReference type="STRING" id="443610.VE25_05770"/>
<comment type="caution">
    <text evidence="3">The sequence shown here is derived from an EMBL/GenBank/DDBJ whole genome shotgun (WGS) entry which is preliminary data.</text>
</comment>
<feature type="transmembrane region" description="Helical" evidence="2">
    <location>
        <begin position="67"/>
        <end position="87"/>
    </location>
</feature>
<gene>
    <name evidence="3" type="ORF">VE25_05770</name>
</gene>
<keyword evidence="2" id="KW-0472">Membrane</keyword>
<accession>A0A0F5FVZ3</accession>
<feature type="transmembrane region" description="Helical" evidence="2">
    <location>
        <begin position="12"/>
        <end position="30"/>
    </location>
</feature>